<evidence type="ECO:0000256" key="3">
    <source>
        <dbReference type="ARBA" id="ARBA00022676"/>
    </source>
</evidence>
<feature type="binding site" evidence="6">
    <location>
        <position position="128"/>
    </location>
    <ligand>
        <name>orotate</name>
        <dbReference type="ChEBI" id="CHEBI:30839"/>
    </ligand>
</feature>
<dbReference type="PANTHER" id="PTHR19278:SF9">
    <property type="entry name" value="URIDINE 5'-MONOPHOSPHATE SYNTHASE"/>
    <property type="match status" value="1"/>
</dbReference>
<name>A0A1F7I6Q1_9BACT</name>
<accession>A0A1F7I6Q1</accession>
<dbReference type="EC" id="2.4.2.10" evidence="2 6"/>
<dbReference type="GO" id="GO:0000287">
    <property type="term" value="F:magnesium ion binding"/>
    <property type="evidence" value="ECO:0007669"/>
    <property type="project" value="UniProtKB-UniRule"/>
</dbReference>
<dbReference type="GO" id="GO:0044205">
    <property type="term" value="P:'de novo' UMP biosynthetic process"/>
    <property type="evidence" value="ECO:0007669"/>
    <property type="project" value="UniProtKB-UniRule"/>
</dbReference>
<feature type="domain" description="Phosphoribosyltransferase" evidence="7">
    <location>
        <begin position="54"/>
        <end position="135"/>
    </location>
</feature>
<feature type="binding site" evidence="6">
    <location>
        <position position="104"/>
    </location>
    <ligand>
        <name>5-phospho-alpha-D-ribose 1-diphosphate</name>
        <dbReference type="ChEBI" id="CHEBI:58017"/>
        <note>ligand shared between dimeric partners</note>
    </ligand>
</feature>
<evidence type="ECO:0000256" key="4">
    <source>
        <dbReference type="ARBA" id="ARBA00022679"/>
    </source>
</evidence>
<proteinExistence type="inferred from homology"/>
<dbReference type="GO" id="GO:0019856">
    <property type="term" value="P:pyrimidine nucleobase biosynthetic process"/>
    <property type="evidence" value="ECO:0007669"/>
    <property type="project" value="TreeGrafter"/>
</dbReference>
<comment type="similarity">
    <text evidence="6">Belongs to the purine/pyrimidine phosphoribosyltransferase family. PyrE subfamily.</text>
</comment>
<keyword evidence="4 6" id="KW-0808">Transferase</keyword>
<dbReference type="Gene3D" id="3.40.50.2020">
    <property type="match status" value="1"/>
</dbReference>
<dbReference type="HAMAP" id="MF_01208">
    <property type="entry name" value="PyrE"/>
    <property type="match status" value="1"/>
</dbReference>
<dbReference type="GO" id="GO:0004588">
    <property type="term" value="F:orotate phosphoribosyltransferase activity"/>
    <property type="evidence" value="ECO:0007669"/>
    <property type="project" value="UniProtKB-UniRule"/>
</dbReference>
<dbReference type="InterPro" id="IPR029057">
    <property type="entry name" value="PRTase-like"/>
</dbReference>
<protein>
    <recommendedName>
        <fullName evidence="2 6">Orotate phosphoribosyltransferase</fullName>
        <shortName evidence="6">OPRT</shortName>
        <shortName evidence="6">OPRTase</shortName>
        <ecNumber evidence="2 6">2.4.2.10</ecNumber>
    </recommendedName>
</protein>
<dbReference type="AlphaFoldDB" id="A0A1F7I6Q1"/>
<dbReference type="SUPFAM" id="SSF53271">
    <property type="entry name" value="PRTase-like"/>
    <property type="match status" value="1"/>
</dbReference>
<dbReference type="InterPro" id="IPR000836">
    <property type="entry name" value="PRTase_dom"/>
</dbReference>
<keyword evidence="3 6" id="KW-0328">Glycosyltransferase</keyword>
<evidence type="ECO:0000256" key="6">
    <source>
        <dbReference type="HAMAP-Rule" id="MF_01208"/>
    </source>
</evidence>
<comment type="subunit">
    <text evidence="6">Homodimer.</text>
</comment>
<evidence type="ECO:0000259" key="7">
    <source>
        <dbReference type="Pfam" id="PF00156"/>
    </source>
</evidence>
<dbReference type="NCBIfam" id="TIGR00336">
    <property type="entry name" value="pyrE"/>
    <property type="match status" value="1"/>
</dbReference>
<dbReference type="InterPro" id="IPR004467">
    <property type="entry name" value="Or_phspho_trans_dom"/>
</dbReference>
<gene>
    <name evidence="6" type="primary">pyrE</name>
    <name evidence="8" type="ORF">A3F34_00325</name>
</gene>
<comment type="caution">
    <text evidence="8">The sequence shown here is derived from an EMBL/GenBank/DDBJ whole genome shotgun (WGS) entry which is preliminary data.</text>
</comment>
<dbReference type="UniPathway" id="UPA00070">
    <property type="reaction ID" value="UER00119"/>
</dbReference>
<feature type="binding site" evidence="6">
    <location>
        <position position="98"/>
    </location>
    <ligand>
        <name>5-phospho-alpha-D-ribose 1-diphosphate</name>
        <dbReference type="ChEBI" id="CHEBI:58017"/>
        <note>ligand shared between dimeric partners</note>
    </ligand>
</feature>
<dbReference type="CDD" id="cd06223">
    <property type="entry name" value="PRTases_typeI"/>
    <property type="match status" value="1"/>
</dbReference>
<evidence type="ECO:0000256" key="5">
    <source>
        <dbReference type="ARBA" id="ARBA00022975"/>
    </source>
</evidence>
<dbReference type="Proteomes" id="UP000179024">
    <property type="component" value="Unassembled WGS sequence"/>
</dbReference>
<comment type="function">
    <text evidence="6">Catalyzes the transfer of a ribosyl phosphate group from 5-phosphoribose 1-diphosphate to orotate, leading to the formation of orotidine monophosphate (OMP).</text>
</comment>
<sequence>MKSPQSIAELLLSIDVVTFRFNPPYTFTSGLKSPIYLDNRLVMSSPDAREKIVAAYVEAMEKHIGLSNIDVISGTATAAIPQASWIAAALHLPMVYVRPSAKAHGKQKQLEGYFKKGSKVVIVEDHISTGQSSIGNAQVIRDEGGIVEYCIATTDYETKASQDNFRKHNIKRIALVTGKQIVDEAEKRGMLTKKEAQSVYSWLDDSVAWGKYYA</sequence>
<comment type="catalytic activity">
    <reaction evidence="6">
        <text>orotidine 5'-phosphate + diphosphate = orotate + 5-phospho-alpha-D-ribose 1-diphosphate</text>
        <dbReference type="Rhea" id="RHEA:10380"/>
        <dbReference type="ChEBI" id="CHEBI:30839"/>
        <dbReference type="ChEBI" id="CHEBI:33019"/>
        <dbReference type="ChEBI" id="CHEBI:57538"/>
        <dbReference type="ChEBI" id="CHEBI:58017"/>
        <dbReference type="EC" id="2.4.2.10"/>
    </reaction>
</comment>
<evidence type="ECO:0000256" key="2">
    <source>
        <dbReference type="ARBA" id="ARBA00011971"/>
    </source>
</evidence>
<keyword evidence="5 6" id="KW-0665">Pyrimidine biosynthesis</keyword>
<dbReference type="EMBL" id="MGAE01000036">
    <property type="protein sequence ID" value="OGK38962.1"/>
    <property type="molecule type" value="Genomic_DNA"/>
</dbReference>
<evidence type="ECO:0000313" key="8">
    <source>
        <dbReference type="EMBL" id="OGK38962.1"/>
    </source>
</evidence>
<dbReference type="PANTHER" id="PTHR19278">
    <property type="entry name" value="OROTATE PHOSPHORIBOSYLTRANSFERASE"/>
    <property type="match status" value="1"/>
</dbReference>
<comment type="caution">
    <text evidence="6">Lacks conserved residue(s) required for the propagation of feature annotation.</text>
</comment>
<organism evidence="8 9">
    <name type="scientific">Candidatus Roizmanbacteria bacterium RIFCSPHIGHO2_12_FULL_44_10</name>
    <dbReference type="NCBI Taxonomy" id="1802054"/>
    <lineage>
        <taxon>Bacteria</taxon>
        <taxon>Candidatus Roizmaniibacteriota</taxon>
    </lineage>
</organism>
<keyword evidence="6" id="KW-0460">Magnesium</keyword>
<dbReference type="Pfam" id="PF00156">
    <property type="entry name" value="Pribosyltran"/>
    <property type="match status" value="1"/>
</dbReference>
<evidence type="ECO:0000256" key="1">
    <source>
        <dbReference type="ARBA" id="ARBA00004889"/>
    </source>
</evidence>
<evidence type="ECO:0000313" key="9">
    <source>
        <dbReference type="Proteomes" id="UP000179024"/>
    </source>
</evidence>
<feature type="binding site" evidence="6">
    <location>
        <position position="102"/>
    </location>
    <ligand>
        <name>5-phospho-alpha-D-ribose 1-diphosphate</name>
        <dbReference type="ChEBI" id="CHEBI:58017"/>
        <note>ligand shared between dimeric partners</note>
    </ligand>
</feature>
<feature type="binding site" description="in other chain" evidence="6">
    <location>
        <begin position="124"/>
        <end position="132"/>
    </location>
    <ligand>
        <name>5-phospho-alpha-D-ribose 1-diphosphate</name>
        <dbReference type="ChEBI" id="CHEBI:58017"/>
        <note>ligand shared between dimeric partners</note>
    </ligand>
</feature>
<dbReference type="InterPro" id="IPR023031">
    <property type="entry name" value="OPRT"/>
</dbReference>
<comment type="cofactor">
    <cofactor evidence="6">
        <name>Mg(2+)</name>
        <dbReference type="ChEBI" id="CHEBI:18420"/>
    </cofactor>
</comment>
<reference evidence="8 9" key="1">
    <citation type="journal article" date="2016" name="Nat. Commun.">
        <title>Thousands of microbial genomes shed light on interconnected biogeochemical processes in an aquifer system.</title>
        <authorList>
            <person name="Anantharaman K."/>
            <person name="Brown C.T."/>
            <person name="Hug L.A."/>
            <person name="Sharon I."/>
            <person name="Castelle C.J."/>
            <person name="Probst A.J."/>
            <person name="Thomas B.C."/>
            <person name="Singh A."/>
            <person name="Wilkins M.J."/>
            <person name="Karaoz U."/>
            <person name="Brodie E.L."/>
            <person name="Williams K.H."/>
            <person name="Hubbard S.S."/>
            <person name="Banfield J.F."/>
        </authorList>
    </citation>
    <scope>NUCLEOTIDE SEQUENCE [LARGE SCALE GENOMIC DNA]</scope>
</reference>
<comment type="pathway">
    <text evidence="1 6">Pyrimidine metabolism; UMP biosynthesis via de novo pathway; UMP from orotate: step 1/2.</text>
</comment>